<proteinExistence type="predicted"/>
<reference evidence="7" key="1">
    <citation type="submission" date="2022-06" db="EMBL/GenBank/DDBJ databases">
        <title>Complete genome sequences of two strains of the flax pathogen Septoria linicola.</title>
        <authorList>
            <person name="Lapalu N."/>
            <person name="Simon A."/>
            <person name="Demenou B."/>
            <person name="Paumier D."/>
            <person name="Guillot M.-P."/>
            <person name="Gout L."/>
            <person name="Valade R."/>
        </authorList>
    </citation>
    <scope>NUCLEOTIDE SEQUENCE</scope>
    <source>
        <strain evidence="7">SE15195</strain>
    </source>
</reference>
<dbReference type="Pfam" id="PF12874">
    <property type="entry name" value="zf-met"/>
    <property type="match status" value="2"/>
</dbReference>
<organism evidence="7 8">
    <name type="scientific">Septoria linicola</name>
    <dbReference type="NCBI Taxonomy" id="215465"/>
    <lineage>
        <taxon>Eukaryota</taxon>
        <taxon>Fungi</taxon>
        <taxon>Dikarya</taxon>
        <taxon>Ascomycota</taxon>
        <taxon>Pezizomycotina</taxon>
        <taxon>Dothideomycetes</taxon>
        <taxon>Dothideomycetidae</taxon>
        <taxon>Mycosphaerellales</taxon>
        <taxon>Mycosphaerellaceae</taxon>
        <taxon>Septoria</taxon>
    </lineage>
</organism>
<dbReference type="InterPro" id="IPR036236">
    <property type="entry name" value="Znf_C2H2_sf"/>
</dbReference>
<gene>
    <name evidence="7" type="ORF">Slin15195_G089980</name>
</gene>
<dbReference type="Pfam" id="PF12171">
    <property type="entry name" value="zf-C2H2_jaz"/>
    <property type="match status" value="1"/>
</dbReference>
<dbReference type="GO" id="GO:0000977">
    <property type="term" value="F:RNA polymerase II transcription regulatory region sequence-specific DNA binding"/>
    <property type="evidence" value="ECO:0007669"/>
    <property type="project" value="TreeGrafter"/>
</dbReference>
<keyword evidence="1" id="KW-0479">Metal-binding</keyword>
<dbReference type="GO" id="GO:0005634">
    <property type="term" value="C:nucleus"/>
    <property type="evidence" value="ECO:0007669"/>
    <property type="project" value="TreeGrafter"/>
</dbReference>
<dbReference type="GO" id="GO:0008270">
    <property type="term" value="F:zinc ion binding"/>
    <property type="evidence" value="ECO:0007669"/>
    <property type="project" value="UniProtKB-KW"/>
</dbReference>
<evidence type="ECO:0000256" key="2">
    <source>
        <dbReference type="ARBA" id="ARBA00022737"/>
    </source>
</evidence>
<dbReference type="SUPFAM" id="SSF57667">
    <property type="entry name" value="beta-beta-alpha zinc fingers"/>
    <property type="match status" value="2"/>
</dbReference>
<dbReference type="PANTHER" id="PTHR24409:SF356">
    <property type="entry name" value="C2H2 FINGER DOMAIN TRANSCRIPTION FACTOR (EUROFUNG)"/>
    <property type="match status" value="1"/>
</dbReference>
<dbReference type="PANTHER" id="PTHR24409">
    <property type="entry name" value="ZINC FINGER PROTEIN 142"/>
    <property type="match status" value="1"/>
</dbReference>
<evidence type="ECO:0000259" key="6">
    <source>
        <dbReference type="PROSITE" id="PS50157"/>
    </source>
</evidence>
<dbReference type="EMBL" id="CP099424">
    <property type="protein sequence ID" value="USW55679.1"/>
    <property type="molecule type" value="Genomic_DNA"/>
</dbReference>
<keyword evidence="4" id="KW-0862">Zinc</keyword>
<keyword evidence="2" id="KW-0677">Repeat</keyword>
<feature type="domain" description="C2H2-type" evidence="6">
    <location>
        <begin position="86"/>
        <end position="115"/>
    </location>
</feature>
<dbReference type="Proteomes" id="UP001056384">
    <property type="component" value="Chromosome 7"/>
</dbReference>
<accession>A0A9Q9EMP0</accession>
<dbReference type="InterPro" id="IPR013087">
    <property type="entry name" value="Znf_C2H2_type"/>
</dbReference>
<evidence type="ECO:0000313" key="8">
    <source>
        <dbReference type="Proteomes" id="UP001056384"/>
    </source>
</evidence>
<keyword evidence="3 5" id="KW-0863">Zinc-finger</keyword>
<dbReference type="Gene3D" id="3.30.160.60">
    <property type="entry name" value="Classic Zinc Finger"/>
    <property type="match status" value="2"/>
</dbReference>
<protein>
    <submittedName>
        <fullName evidence="7">Zinc finger C2H2-type</fullName>
    </submittedName>
</protein>
<dbReference type="SMART" id="SM00355">
    <property type="entry name" value="ZnF_C2H2"/>
    <property type="match status" value="7"/>
</dbReference>
<dbReference type="PROSITE" id="PS00028">
    <property type="entry name" value="ZINC_FINGER_C2H2_1"/>
    <property type="match status" value="3"/>
</dbReference>
<dbReference type="PROSITE" id="PS50157">
    <property type="entry name" value="ZINC_FINGER_C2H2_2"/>
    <property type="match status" value="2"/>
</dbReference>
<sequence length="269" mass="30422">MADCYTCGRWFVHDAAAAQHMSAVGHWPYECETCTFGSCDEWEVQDHMDDLNHWAPQNPCEACNAMFYTPQQARSHMDQTNHWRVHWCAPCQRGFQNANNLKMHLNGSAHRANSIACPFCKKLHTTASGIVHHVETGSCPRAPNVNREIVYKIINQRDPHGLITNKQIAWHNDHNAQTIATTASWNGYGYECGLCRRAFNSLNSLNQHLSSPAHKQNIYHCPGRLCGKQFKALAPLVNHMESESCGVMRFQKVQSSMQGVLTGQRMLAF</sequence>
<name>A0A9Q9EMP0_9PEZI</name>
<evidence type="ECO:0000256" key="4">
    <source>
        <dbReference type="ARBA" id="ARBA00022833"/>
    </source>
</evidence>
<feature type="domain" description="C2H2-type" evidence="6">
    <location>
        <begin position="190"/>
        <end position="214"/>
    </location>
</feature>
<evidence type="ECO:0000256" key="1">
    <source>
        <dbReference type="ARBA" id="ARBA00022723"/>
    </source>
</evidence>
<keyword evidence="8" id="KW-1185">Reference proteome</keyword>
<evidence type="ECO:0000313" key="7">
    <source>
        <dbReference type="EMBL" id="USW55679.1"/>
    </source>
</evidence>
<evidence type="ECO:0000256" key="3">
    <source>
        <dbReference type="ARBA" id="ARBA00022771"/>
    </source>
</evidence>
<dbReference type="AlphaFoldDB" id="A0A9Q9EMP0"/>
<dbReference type="GO" id="GO:0000981">
    <property type="term" value="F:DNA-binding transcription factor activity, RNA polymerase II-specific"/>
    <property type="evidence" value="ECO:0007669"/>
    <property type="project" value="TreeGrafter"/>
</dbReference>
<evidence type="ECO:0000256" key="5">
    <source>
        <dbReference type="PROSITE-ProRule" id="PRU00042"/>
    </source>
</evidence>
<dbReference type="InterPro" id="IPR022755">
    <property type="entry name" value="Znf_C2H2_jaz"/>
</dbReference>